<evidence type="ECO:0000313" key="3">
    <source>
        <dbReference type="Proteomes" id="UP000680206"/>
    </source>
</evidence>
<sequence>MTGQDDLLFSIPESGWWKIAVAATAFFLLTMRALPFGLKIPADVRAEWAEQGRRRKWAFYLLTPLFAAGVLSMNLLRSGPASPVLFLYSVAFAAIPLAVFPVRGRMLRAYLAQRGAPDVPEKTDWPAVAWIVAVLSVVLLGAVIALMSSPFGPPS</sequence>
<dbReference type="Proteomes" id="UP000680206">
    <property type="component" value="Unassembled WGS sequence"/>
</dbReference>
<keyword evidence="1" id="KW-1133">Transmembrane helix</keyword>
<keyword evidence="1" id="KW-0472">Membrane</keyword>
<feature type="transmembrane region" description="Helical" evidence="1">
    <location>
        <begin position="57"/>
        <end position="76"/>
    </location>
</feature>
<protein>
    <submittedName>
        <fullName evidence="2">Uncharacterized protein</fullName>
    </submittedName>
</protein>
<keyword evidence="1" id="KW-0812">Transmembrane</keyword>
<comment type="caution">
    <text evidence="2">The sequence shown here is derived from an EMBL/GenBank/DDBJ whole genome shotgun (WGS) entry which is preliminary data.</text>
</comment>
<feature type="transmembrane region" description="Helical" evidence="1">
    <location>
        <begin position="82"/>
        <end position="104"/>
    </location>
</feature>
<dbReference type="EMBL" id="JAGEPF010000013">
    <property type="protein sequence ID" value="MBO2460173.1"/>
    <property type="molecule type" value="Genomic_DNA"/>
</dbReference>
<organism evidence="2 3">
    <name type="scientific">Actinomadura violacea</name>
    <dbReference type="NCBI Taxonomy" id="2819934"/>
    <lineage>
        <taxon>Bacteria</taxon>
        <taxon>Bacillati</taxon>
        <taxon>Actinomycetota</taxon>
        <taxon>Actinomycetes</taxon>
        <taxon>Streptosporangiales</taxon>
        <taxon>Thermomonosporaceae</taxon>
        <taxon>Actinomadura</taxon>
    </lineage>
</organism>
<evidence type="ECO:0000256" key="1">
    <source>
        <dbReference type="SAM" id="Phobius"/>
    </source>
</evidence>
<feature type="transmembrane region" description="Helical" evidence="1">
    <location>
        <begin position="15"/>
        <end position="36"/>
    </location>
</feature>
<accession>A0ABS3RUL3</accession>
<proteinExistence type="predicted"/>
<evidence type="ECO:0000313" key="2">
    <source>
        <dbReference type="EMBL" id="MBO2460173.1"/>
    </source>
</evidence>
<dbReference type="RefSeq" id="WP_208243506.1">
    <property type="nucleotide sequence ID" value="NZ_JAGEPF010000013.1"/>
</dbReference>
<gene>
    <name evidence="2" type="ORF">J4709_21565</name>
</gene>
<reference evidence="2 3" key="1">
    <citation type="submission" date="2021-03" db="EMBL/GenBank/DDBJ databases">
        <title>Actinomadura violae sp. nov., isolated from lichen in Thailand.</title>
        <authorList>
            <person name="Kanchanasin P."/>
            <person name="Saeng-In P."/>
            <person name="Phongsopitanun W."/>
            <person name="Yuki M."/>
            <person name="Kudo T."/>
            <person name="Ohkuma M."/>
            <person name="Tanasupawat S."/>
        </authorList>
    </citation>
    <scope>NUCLEOTIDE SEQUENCE [LARGE SCALE GENOMIC DNA]</scope>
    <source>
        <strain evidence="2 3">LCR2-06</strain>
    </source>
</reference>
<keyword evidence="3" id="KW-1185">Reference proteome</keyword>
<name>A0ABS3RUL3_9ACTN</name>
<feature type="transmembrane region" description="Helical" evidence="1">
    <location>
        <begin position="125"/>
        <end position="147"/>
    </location>
</feature>